<reference evidence="2 3" key="1">
    <citation type="submission" date="2024-07" db="EMBL/GenBank/DDBJ databases">
        <title>Characterization of a bacterium isolated from hydrolysated instant sea cucumber by whole-genome sequencing and metabolomics.</title>
        <authorList>
            <person name="Luo X."/>
            <person name="Zhang Z."/>
            <person name="Zheng Z."/>
            <person name="Zhang W."/>
            <person name="Ming T."/>
            <person name="Jiao L."/>
            <person name="Su X."/>
            <person name="Kong F."/>
            <person name="Xu J."/>
        </authorList>
    </citation>
    <scope>NUCLEOTIDE SEQUENCE [LARGE SCALE GENOMIC DNA]</scope>
    <source>
        <strain evidence="2 3">XL-2024</strain>
    </source>
</reference>
<feature type="transmembrane region" description="Helical" evidence="1">
    <location>
        <begin position="136"/>
        <end position="158"/>
    </location>
</feature>
<feature type="transmembrane region" description="Helical" evidence="1">
    <location>
        <begin position="96"/>
        <end position="124"/>
    </location>
</feature>
<organism evidence="2 3">
    <name type="scientific">Lysinibacillus xylanilyticus</name>
    <dbReference type="NCBI Taxonomy" id="582475"/>
    <lineage>
        <taxon>Bacteria</taxon>
        <taxon>Bacillati</taxon>
        <taxon>Bacillota</taxon>
        <taxon>Bacilli</taxon>
        <taxon>Bacillales</taxon>
        <taxon>Bacillaceae</taxon>
        <taxon>Lysinibacillus</taxon>
    </lineage>
</organism>
<name>A0ABV3VRA2_9BACI</name>
<evidence type="ECO:0000313" key="3">
    <source>
        <dbReference type="Proteomes" id="UP001558534"/>
    </source>
</evidence>
<feature type="transmembrane region" description="Helical" evidence="1">
    <location>
        <begin position="57"/>
        <end position="75"/>
    </location>
</feature>
<feature type="transmembrane region" description="Helical" evidence="1">
    <location>
        <begin position="17"/>
        <end position="37"/>
    </location>
</feature>
<evidence type="ECO:0000256" key="1">
    <source>
        <dbReference type="SAM" id="Phobius"/>
    </source>
</evidence>
<keyword evidence="1" id="KW-0812">Transmembrane</keyword>
<dbReference type="Pfam" id="PF12730">
    <property type="entry name" value="ABC2_membrane_4"/>
    <property type="match status" value="1"/>
</dbReference>
<evidence type="ECO:0000313" key="2">
    <source>
        <dbReference type="EMBL" id="MEX3743901.1"/>
    </source>
</evidence>
<sequence length="243" mass="28010">MLKLIKNEWIKIKSEKVILVIVVLSLIPLLMNFANFAINNGDIRLDSGFYFTYYNQYFMMLPIISSVLISYVFYIEFKNKTYLDWITYNIPRFRLLFSKIFVSLIIMSVIFLIHLLILSVFYFFVDGSIKNILQLIYSYTTLNAIVVTTIILTFSVIIQLSKNVVASISIGIGISLLSMILMAAPFSFFIPTAFGYRLGLHIIDNEFYYEGGMSSIIIGIGLFILINSIMLIINLRIIYKKKL</sequence>
<protein>
    <submittedName>
        <fullName evidence="2">ABC transporter permease</fullName>
    </submittedName>
</protein>
<gene>
    <name evidence="2" type="ORF">AB1300_02000</name>
</gene>
<accession>A0ABV3VRA2</accession>
<dbReference type="Proteomes" id="UP001558534">
    <property type="component" value="Unassembled WGS sequence"/>
</dbReference>
<feature type="transmembrane region" description="Helical" evidence="1">
    <location>
        <begin position="170"/>
        <end position="196"/>
    </location>
</feature>
<keyword evidence="1" id="KW-1133">Transmembrane helix</keyword>
<keyword evidence="1" id="KW-0472">Membrane</keyword>
<comment type="caution">
    <text evidence="2">The sequence shown here is derived from an EMBL/GenBank/DDBJ whole genome shotgun (WGS) entry which is preliminary data.</text>
</comment>
<proteinExistence type="predicted"/>
<keyword evidence="3" id="KW-1185">Reference proteome</keyword>
<dbReference type="EMBL" id="JBFRHK010000001">
    <property type="protein sequence ID" value="MEX3743901.1"/>
    <property type="molecule type" value="Genomic_DNA"/>
</dbReference>
<feature type="transmembrane region" description="Helical" evidence="1">
    <location>
        <begin position="216"/>
        <end position="239"/>
    </location>
</feature>
<dbReference type="RefSeq" id="WP_368634922.1">
    <property type="nucleotide sequence ID" value="NZ_JBFRHK010000001.1"/>
</dbReference>